<dbReference type="InterPro" id="IPR020559">
    <property type="entry name" value="PRibGlycinamide_synth_CS"/>
</dbReference>
<dbReference type="PANTHER" id="PTHR10520">
    <property type="entry name" value="TRIFUNCTIONAL PURINE BIOSYNTHETIC PROTEIN ADENOSINE-3-RELATED"/>
    <property type="match status" value="1"/>
</dbReference>
<dbReference type="Pfam" id="PF01071">
    <property type="entry name" value="GARS_A"/>
    <property type="match status" value="1"/>
</dbReference>
<dbReference type="NCBIfam" id="TIGR00877">
    <property type="entry name" value="purD"/>
    <property type="match status" value="1"/>
</dbReference>
<keyword evidence="12" id="KW-0511">Multifunctional enzyme</keyword>
<comment type="cofactor">
    <cofactor evidence="1">
        <name>Mg(2+)</name>
        <dbReference type="ChEBI" id="CHEBI:18420"/>
    </cofactor>
</comment>
<dbReference type="FunFam" id="3.30.1490.20:FF:000006">
    <property type="entry name" value="phosphoribosylamine--glycine ligase, chloroplastic-like"/>
    <property type="match status" value="1"/>
</dbReference>
<sequence>MDTNESLSILLVGNGGREHALAWKLSSSLRVKEIFVAPGNGGTDSGIPKTHNIPIEVNQYGRLVQFARERNIGLVVPGPELPLVEGISDYFKKAGIPCFGPEKKAARMEGSKTFSKGFLERHSIPTASFKSFSVYEEAQAYLDSVNHPIVIKASGLAAGKGVIIPQSKEEGTQTLKEIMRNKIFGNAGDEVVIEEFLEGEEISILAFSDGYTITPLPAAQDHKRILEGDQGPNTGGMGCYAPASVATPTLLAEIQQRVLKPTVDGMRKDGYPFVGMLFTGLMLTSNGPKVLEYNVRFGDPETQTLMPLLDEKTDLAEIMLACVERRLDFVHIGTKPGFVTTVVMAAKGYPGDYQKGETIKISKPEKDTIQFHAGTSTSSGQLVTSGGRVIAVSAYSDTLKSAVQKAYEGIRTVSFDGAFYRKDIAHRELNRSSTSLSQITYASSGVSIENGNRLVQDIKRMVKTTSRLGADAEIGGFGGIFDLKAAGFLDPLLVAATDGIGTKVKIAQAIGKHDTVGIDLVAMNVNDLIVQGAEPLFFLDYFACGKLDVHVAKDFVKGVVDGCKQANCALVGGETAEMPSLYQVGEYDAAGTSVGAVNRNSVLPKTNLIEAGDLLLGLASSGCHSNGFSLIRKVLETLKIEFHDSAPWDVKLTVGEALLEPTRIYVDSILRVTKQNLVKGVAHITGGGFVENIPRVLPKHLTAVVDVSTWKLKPVFQWLLKTGLVPANDLARTVNMGIGMVLVVAPEYEQKVVDILKMAGEEVYRIGILEERREGMCACRLENVNNWYT</sequence>
<evidence type="ECO:0000256" key="7">
    <source>
        <dbReference type="ARBA" id="ARBA00022741"/>
    </source>
</evidence>
<dbReference type="FunFam" id="3.90.650.10:FF:000007">
    <property type="entry name" value="Trifunctional purine biosynthetic protein adenosine-3"/>
    <property type="match status" value="1"/>
</dbReference>
<name>A0A1U7LWI1_NEOID</name>
<dbReference type="SMART" id="SM01209">
    <property type="entry name" value="GARS_A"/>
    <property type="match status" value="1"/>
</dbReference>
<dbReference type="STRING" id="1198029.A0A1U7LWI1"/>
<dbReference type="InterPro" id="IPR004733">
    <property type="entry name" value="PurM_cligase"/>
</dbReference>
<dbReference type="InterPro" id="IPR036921">
    <property type="entry name" value="PurM-like_N_sf"/>
</dbReference>
<dbReference type="FunFam" id="3.90.600.10:FF:000001">
    <property type="entry name" value="Trifunctional purine biosynthetic protein adenosine-3"/>
    <property type="match status" value="1"/>
</dbReference>
<evidence type="ECO:0000256" key="15">
    <source>
        <dbReference type="ARBA" id="ARBA00047843"/>
    </source>
</evidence>
<dbReference type="FunFam" id="3.30.1330.10:FF:000001">
    <property type="entry name" value="Phosphoribosylformylglycinamidine cyclo-ligase"/>
    <property type="match status" value="1"/>
</dbReference>
<dbReference type="InterPro" id="IPR010918">
    <property type="entry name" value="PurM-like_C_dom"/>
</dbReference>
<dbReference type="HAMAP" id="MF_00741">
    <property type="entry name" value="AIRS"/>
    <property type="match status" value="1"/>
</dbReference>
<comment type="pathway">
    <text evidence="2">Purine metabolism; IMP biosynthesis via de novo pathway; 5-amino-1-(5-phospho-D-ribosyl)imidazole from N(2)-formyl-N(1)-(5-phospho-D-ribosyl)glycinamide: step 2/2.</text>
</comment>
<dbReference type="InterPro" id="IPR020560">
    <property type="entry name" value="PRibGlycinamide_synth_C-dom"/>
</dbReference>
<evidence type="ECO:0000256" key="12">
    <source>
        <dbReference type="ARBA" id="ARBA00023268"/>
    </source>
</evidence>
<dbReference type="InterPro" id="IPR020562">
    <property type="entry name" value="PRibGlycinamide_synth_N"/>
</dbReference>
<organism evidence="19 20">
    <name type="scientific">Neolecta irregularis (strain DAH-3)</name>
    <dbReference type="NCBI Taxonomy" id="1198029"/>
    <lineage>
        <taxon>Eukaryota</taxon>
        <taxon>Fungi</taxon>
        <taxon>Dikarya</taxon>
        <taxon>Ascomycota</taxon>
        <taxon>Taphrinomycotina</taxon>
        <taxon>Neolectales</taxon>
        <taxon>Neolectaceae</taxon>
        <taxon>Neolecta</taxon>
    </lineage>
</organism>
<dbReference type="Pfam" id="PF02844">
    <property type="entry name" value="GARS_N"/>
    <property type="match status" value="1"/>
</dbReference>
<dbReference type="Proteomes" id="UP000186594">
    <property type="component" value="Unassembled WGS sequence"/>
</dbReference>
<comment type="function">
    <text evidence="13">Catalyzes the second and fifth step in the 'de novo' purine biosynthesis pathway; contains phosphoribosylamine--glycine ligase (GARS) and phosphoribosylformylglycinamidine cyclo-ligase (AIRS) activities.</text>
</comment>
<gene>
    <name evidence="19" type="ORF">NEOLI_000042</name>
</gene>
<dbReference type="Gene3D" id="3.40.50.20">
    <property type="match status" value="1"/>
</dbReference>
<dbReference type="CDD" id="cd02196">
    <property type="entry name" value="PurM"/>
    <property type="match status" value="1"/>
</dbReference>
<comment type="pathway">
    <text evidence="3">Purine metabolism; IMP biosynthesis via de novo pathway; N(1)-(5-phospho-D-ribosyl)glycinamide from 5-phospho-alpha-D-ribose 1-diphosphate: step 2/2.</text>
</comment>
<dbReference type="SMART" id="SM01210">
    <property type="entry name" value="GARS_C"/>
    <property type="match status" value="1"/>
</dbReference>
<dbReference type="GO" id="GO:0004637">
    <property type="term" value="F:phosphoribosylamine-glycine ligase activity"/>
    <property type="evidence" value="ECO:0007669"/>
    <property type="project" value="UniProtKB-EC"/>
</dbReference>
<dbReference type="Gene3D" id="3.90.600.10">
    <property type="entry name" value="Phosphoribosylglycinamide synthetase, C-terminal domain"/>
    <property type="match status" value="1"/>
</dbReference>
<dbReference type="Gene3D" id="3.30.470.20">
    <property type="entry name" value="ATP-grasp fold, B domain"/>
    <property type="match status" value="1"/>
</dbReference>
<dbReference type="UniPathway" id="UPA00074">
    <property type="reaction ID" value="UER00125"/>
</dbReference>
<dbReference type="SUPFAM" id="SSF52440">
    <property type="entry name" value="PreATP-grasp domain"/>
    <property type="match status" value="1"/>
</dbReference>
<dbReference type="OrthoDB" id="2018833at2759"/>
<dbReference type="SUPFAM" id="SSF51246">
    <property type="entry name" value="Rudiment single hybrid motif"/>
    <property type="match status" value="1"/>
</dbReference>
<dbReference type="GO" id="GO:0006189">
    <property type="term" value="P:'de novo' IMP biosynthetic process"/>
    <property type="evidence" value="ECO:0007669"/>
    <property type="project" value="UniProtKB-UniPathway"/>
</dbReference>
<dbReference type="AlphaFoldDB" id="A0A1U7LWI1"/>
<keyword evidence="7 17" id="KW-0547">Nucleotide-binding</keyword>
<accession>A0A1U7LWI1</accession>
<comment type="catalytic activity">
    <reaction evidence="15">
        <text>5-phospho-beta-D-ribosylamine + glycine + ATP = N(1)-(5-phospho-beta-D-ribosyl)glycinamide + ADP + phosphate + H(+)</text>
        <dbReference type="Rhea" id="RHEA:17453"/>
        <dbReference type="ChEBI" id="CHEBI:15378"/>
        <dbReference type="ChEBI" id="CHEBI:30616"/>
        <dbReference type="ChEBI" id="CHEBI:43474"/>
        <dbReference type="ChEBI" id="CHEBI:57305"/>
        <dbReference type="ChEBI" id="CHEBI:58681"/>
        <dbReference type="ChEBI" id="CHEBI:143788"/>
        <dbReference type="ChEBI" id="CHEBI:456216"/>
        <dbReference type="EC" id="6.3.4.13"/>
    </reaction>
</comment>
<keyword evidence="9 17" id="KW-0067">ATP-binding</keyword>
<dbReference type="GO" id="GO:0046872">
    <property type="term" value="F:metal ion binding"/>
    <property type="evidence" value="ECO:0007669"/>
    <property type="project" value="UniProtKB-KW"/>
</dbReference>
<evidence type="ECO:0000256" key="1">
    <source>
        <dbReference type="ARBA" id="ARBA00001946"/>
    </source>
</evidence>
<dbReference type="PROSITE" id="PS50975">
    <property type="entry name" value="ATP_GRASP"/>
    <property type="match status" value="1"/>
</dbReference>
<evidence type="ECO:0000256" key="8">
    <source>
        <dbReference type="ARBA" id="ARBA00022755"/>
    </source>
</evidence>
<comment type="caution">
    <text evidence="19">The sequence shown here is derived from an EMBL/GenBank/DDBJ whole genome shotgun (WGS) entry which is preliminary data.</text>
</comment>
<dbReference type="InterPro" id="IPR036676">
    <property type="entry name" value="PurM-like_C_sf"/>
</dbReference>
<keyword evidence="8" id="KW-0658">Purine biosynthesis</keyword>
<evidence type="ECO:0000256" key="2">
    <source>
        <dbReference type="ARBA" id="ARBA00004686"/>
    </source>
</evidence>
<proteinExistence type="inferred from homology"/>
<dbReference type="Pfam" id="PF02843">
    <property type="entry name" value="GARS_C"/>
    <property type="match status" value="1"/>
</dbReference>
<dbReference type="InterPro" id="IPR016185">
    <property type="entry name" value="PreATP-grasp_dom_sf"/>
</dbReference>
<evidence type="ECO:0000256" key="16">
    <source>
        <dbReference type="ARBA" id="ARBA00049057"/>
    </source>
</evidence>
<comment type="catalytic activity">
    <reaction evidence="16">
        <text>2-formamido-N(1)-(5-O-phospho-beta-D-ribosyl)acetamidine + ATP = 5-amino-1-(5-phospho-beta-D-ribosyl)imidazole + ADP + phosphate + H(+)</text>
        <dbReference type="Rhea" id="RHEA:23032"/>
        <dbReference type="ChEBI" id="CHEBI:15378"/>
        <dbReference type="ChEBI" id="CHEBI:30616"/>
        <dbReference type="ChEBI" id="CHEBI:43474"/>
        <dbReference type="ChEBI" id="CHEBI:137981"/>
        <dbReference type="ChEBI" id="CHEBI:147287"/>
        <dbReference type="ChEBI" id="CHEBI:456216"/>
        <dbReference type="EC" id="6.3.3.1"/>
    </reaction>
</comment>
<dbReference type="FunFam" id="3.30.470.20:FF:000018">
    <property type="entry name" value="Trifunctional purine biosynthetic protein adenosine-3"/>
    <property type="match status" value="1"/>
</dbReference>
<dbReference type="SUPFAM" id="SSF56059">
    <property type="entry name" value="Glutathione synthetase ATP-binding domain-like"/>
    <property type="match status" value="1"/>
</dbReference>
<reference evidence="19 20" key="1">
    <citation type="submission" date="2016-04" db="EMBL/GenBank/DDBJ databases">
        <title>Evolutionary innovation and constraint leading to complex multicellularity in the Ascomycota.</title>
        <authorList>
            <person name="Cisse O."/>
            <person name="Nguyen A."/>
            <person name="Hewitt D.A."/>
            <person name="Jedd G."/>
            <person name="Stajich J.E."/>
        </authorList>
    </citation>
    <scope>NUCLEOTIDE SEQUENCE [LARGE SCALE GENOMIC DNA]</scope>
    <source>
        <strain evidence="19 20">DAH-3</strain>
    </source>
</reference>
<evidence type="ECO:0000256" key="4">
    <source>
        <dbReference type="ARBA" id="ARBA00007423"/>
    </source>
</evidence>
<keyword evidence="11" id="KW-0464">Manganese</keyword>
<dbReference type="Gene3D" id="3.30.1330.10">
    <property type="entry name" value="PurM-like, N-terminal domain"/>
    <property type="match status" value="1"/>
</dbReference>
<dbReference type="InterPro" id="IPR016188">
    <property type="entry name" value="PurM-like_N"/>
</dbReference>
<dbReference type="GO" id="GO:0046084">
    <property type="term" value="P:adenine biosynthetic process"/>
    <property type="evidence" value="ECO:0007669"/>
    <property type="project" value="TreeGrafter"/>
</dbReference>
<evidence type="ECO:0000256" key="10">
    <source>
        <dbReference type="ARBA" id="ARBA00022842"/>
    </source>
</evidence>
<dbReference type="InterPro" id="IPR011761">
    <property type="entry name" value="ATP-grasp"/>
</dbReference>
<evidence type="ECO:0000313" key="20">
    <source>
        <dbReference type="Proteomes" id="UP000186594"/>
    </source>
</evidence>
<evidence type="ECO:0000256" key="13">
    <source>
        <dbReference type="ARBA" id="ARBA00029388"/>
    </source>
</evidence>
<dbReference type="GO" id="GO:0005524">
    <property type="term" value="F:ATP binding"/>
    <property type="evidence" value="ECO:0007669"/>
    <property type="project" value="UniProtKB-UniRule"/>
</dbReference>
<evidence type="ECO:0000256" key="5">
    <source>
        <dbReference type="ARBA" id="ARBA00022598"/>
    </source>
</evidence>
<evidence type="ECO:0000256" key="17">
    <source>
        <dbReference type="PROSITE-ProRule" id="PRU00409"/>
    </source>
</evidence>
<dbReference type="FunFam" id="3.40.50.20:FF:000006">
    <property type="entry name" value="Phosphoribosylamine--glycine ligase, chloroplastic"/>
    <property type="match status" value="1"/>
</dbReference>
<dbReference type="Gene3D" id="3.90.650.10">
    <property type="entry name" value="PurM-like C-terminal domain"/>
    <property type="match status" value="1"/>
</dbReference>
<keyword evidence="6" id="KW-0479">Metal-binding</keyword>
<protein>
    <submittedName>
        <fullName evidence="19">Bifunctional purine biosynthetic protein ADE1</fullName>
    </submittedName>
</protein>
<comment type="similarity">
    <text evidence="4">In the N-terminal section; belongs to the GARS family.</text>
</comment>
<keyword evidence="10" id="KW-0460">Magnesium</keyword>
<evidence type="ECO:0000256" key="11">
    <source>
        <dbReference type="ARBA" id="ARBA00023211"/>
    </source>
</evidence>
<evidence type="ECO:0000256" key="6">
    <source>
        <dbReference type="ARBA" id="ARBA00022723"/>
    </source>
</evidence>
<dbReference type="EMBL" id="LXFE01000126">
    <property type="protein sequence ID" value="OLL27027.1"/>
    <property type="molecule type" value="Genomic_DNA"/>
</dbReference>
<evidence type="ECO:0000256" key="3">
    <source>
        <dbReference type="ARBA" id="ARBA00005174"/>
    </source>
</evidence>
<evidence type="ECO:0000256" key="9">
    <source>
        <dbReference type="ARBA" id="ARBA00022840"/>
    </source>
</evidence>
<dbReference type="Gene3D" id="3.30.1490.20">
    <property type="entry name" value="ATP-grasp fold, A domain"/>
    <property type="match status" value="1"/>
</dbReference>
<dbReference type="Pfam" id="PF02769">
    <property type="entry name" value="AIRS_C"/>
    <property type="match status" value="1"/>
</dbReference>
<dbReference type="InterPro" id="IPR037123">
    <property type="entry name" value="PRibGlycinamide_synth_C_sf"/>
</dbReference>
<dbReference type="HAMAP" id="MF_00138">
    <property type="entry name" value="GARS"/>
    <property type="match status" value="1"/>
</dbReference>
<dbReference type="InterPro" id="IPR000115">
    <property type="entry name" value="PRibGlycinamide_synth"/>
</dbReference>
<dbReference type="Pfam" id="PF00586">
    <property type="entry name" value="AIRS"/>
    <property type="match status" value="1"/>
</dbReference>
<evidence type="ECO:0000256" key="14">
    <source>
        <dbReference type="ARBA" id="ARBA00029444"/>
    </source>
</evidence>
<dbReference type="InterPro" id="IPR020561">
    <property type="entry name" value="PRibGlycinamid_synth_ATP-grasp"/>
</dbReference>
<dbReference type="InterPro" id="IPR011054">
    <property type="entry name" value="Rudment_hybrid_motif"/>
</dbReference>
<dbReference type="PANTHER" id="PTHR10520:SF12">
    <property type="entry name" value="TRIFUNCTIONAL PURINE BIOSYNTHETIC PROTEIN ADENOSINE-3"/>
    <property type="match status" value="1"/>
</dbReference>
<evidence type="ECO:0000313" key="19">
    <source>
        <dbReference type="EMBL" id="OLL27027.1"/>
    </source>
</evidence>
<dbReference type="PROSITE" id="PS00184">
    <property type="entry name" value="GARS"/>
    <property type="match status" value="1"/>
</dbReference>
<keyword evidence="20" id="KW-1185">Reference proteome</keyword>
<evidence type="ECO:0000259" key="18">
    <source>
        <dbReference type="PROSITE" id="PS50975"/>
    </source>
</evidence>
<dbReference type="NCBIfam" id="TIGR00878">
    <property type="entry name" value="purM"/>
    <property type="match status" value="1"/>
</dbReference>
<dbReference type="InterPro" id="IPR013815">
    <property type="entry name" value="ATP_grasp_subdomain_1"/>
</dbReference>
<dbReference type="OMA" id="EVMQACC"/>
<dbReference type="SUPFAM" id="SSF55326">
    <property type="entry name" value="PurM N-terminal domain-like"/>
    <property type="match status" value="1"/>
</dbReference>
<dbReference type="SUPFAM" id="SSF56042">
    <property type="entry name" value="PurM C-terminal domain-like"/>
    <property type="match status" value="1"/>
</dbReference>
<keyword evidence="5" id="KW-0436">Ligase</keyword>
<dbReference type="GO" id="GO:0005829">
    <property type="term" value="C:cytosol"/>
    <property type="evidence" value="ECO:0007669"/>
    <property type="project" value="TreeGrafter"/>
</dbReference>
<feature type="domain" description="ATP-grasp" evidence="18">
    <location>
        <begin position="116"/>
        <end position="324"/>
    </location>
</feature>
<comment type="similarity">
    <text evidence="14">In the C-terminal section; belongs to the AIR synthase family.</text>
</comment>
<dbReference type="GO" id="GO:0004641">
    <property type="term" value="F:phosphoribosylformylglycinamidine cyclo-ligase activity"/>
    <property type="evidence" value="ECO:0007669"/>
    <property type="project" value="UniProtKB-EC"/>
</dbReference>